<keyword evidence="1" id="KW-0812">Transmembrane</keyword>
<proteinExistence type="predicted"/>
<keyword evidence="1" id="KW-0472">Membrane</keyword>
<keyword evidence="1" id="KW-1133">Transmembrane helix</keyword>
<dbReference type="EMBL" id="DQAY01000104">
    <property type="protein sequence ID" value="HCO24644.1"/>
    <property type="molecule type" value="Genomic_DNA"/>
</dbReference>
<gene>
    <name evidence="2" type="ORF">DIT97_17045</name>
</gene>
<evidence type="ECO:0000313" key="3">
    <source>
        <dbReference type="Proteomes" id="UP000263642"/>
    </source>
</evidence>
<feature type="transmembrane region" description="Helical" evidence="1">
    <location>
        <begin position="39"/>
        <end position="58"/>
    </location>
</feature>
<dbReference type="AlphaFoldDB" id="A0A3D3R6X9"/>
<reference evidence="2 3" key="1">
    <citation type="journal article" date="2018" name="Nat. Biotechnol.">
        <title>A standardized bacterial taxonomy based on genome phylogeny substantially revises the tree of life.</title>
        <authorList>
            <person name="Parks D.H."/>
            <person name="Chuvochina M."/>
            <person name="Waite D.W."/>
            <person name="Rinke C."/>
            <person name="Skarshewski A."/>
            <person name="Chaumeil P.A."/>
            <person name="Hugenholtz P."/>
        </authorList>
    </citation>
    <scope>NUCLEOTIDE SEQUENCE [LARGE SCALE GENOMIC DNA]</scope>
    <source>
        <strain evidence="2">UBA9375</strain>
    </source>
</reference>
<sequence>MNCNLAWDFYQPGFQDCKHFLGMGSIMNPSVRNKKRQTILLLILLMSGIGFIITGYRWNTWPERTWNKFTRANREIDSKDRSFPKHCDHI</sequence>
<protein>
    <submittedName>
        <fullName evidence="2">Uncharacterized protein</fullName>
    </submittedName>
</protein>
<accession>A0A3D3R6X9</accession>
<organism evidence="2 3">
    <name type="scientific">Gimesia maris</name>
    <dbReference type="NCBI Taxonomy" id="122"/>
    <lineage>
        <taxon>Bacteria</taxon>
        <taxon>Pseudomonadati</taxon>
        <taxon>Planctomycetota</taxon>
        <taxon>Planctomycetia</taxon>
        <taxon>Planctomycetales</taxon>
        <taxon>Planctomycetaceae</taxon>
        <taxon>Gimesia</taxon>
    </lineage>
</organism>
<evidence type="ECO:0000256" key="1">
    <source>
        <dbReference type="SAM" id="Phobius"/>
    </source>
</evidence>
<name>A0A3D3R6X9_9PLAN</name>
<comment type="caution">
    <text evidence="2">The sequence shown here is derived from an EMBL/GenBank/DDBJ whole genome shotgun (WGS) entry which is preliminary data.</text>
</comment>
<evidence type="ECO:0000313" key="2">
    <source>
        <dbReference type="EMBL" id="HCO24644.1"/>
    </source>
</evidence>
<dbReference type="Proteomes" id="UP000263642">
    <property type="component" value="Unassembled WGS sequence"/>
</dbReference>